<dbReference type="EMBL" id="LXQA011317900">
    <property type="protein sequence ID" value="MCI93035.1"/>
    <property type="molecule type" value="Genomic_DNA"/>
</dbReference>
<keyword evidence="2" id="KW-1185">Reference proteome</keyword>
<protein>
    <submittedName>
        <fullName evidence="1">Uncharacterized protein</fullName>
    </submittedName>
</protein>
<feature type="non-terminal residue" evidence="1">
    <location>
        <position position="61"/>
    </location>
</feature>
<name>A0A392W2A4_9FABA</name>
<dbReference type="Proteomes" id="UP000265520">
    <property type="component" value="Unassembled WGS sequence"/>
</dbReference>
<evidence type="ECO:0000313" key="1">
    <source>
        <dbReference type="EMBL" id="MCI93035.1"/>
    </source>
</evidence>
<accession>A0A392W2A4</accession>
<comment type="caution">
    <text evidence="1">The sequence shown here is derived from an EMBL/GenBank/DDBJ whole genome shotgun (WGS) entry which is preliminary data.</text>
</comment>
<organism evidence="1 2">
    <name type="scientific">Trifolium medium</name>
    <dbReference type="NCBI Taxonomy" id="97028"/>
    <lineage>
        <taxon>Eukaryota</taxon>
        <taxon>Viridiplantae</taxon>
        <taxon>Streptophyta</taxon>
        <taxon>Embryophyta</taxon>
        <taxon>Tracheophyta</taxon>
        <taxon>Spermatophyta</taxon>
        <taxon>Magnoliopsida</taxon>
        <taxon>eudicotyledons</taxon>
        <taxon>Gunneridae</taxon>
        <taxon>Pentapetalae</taxon>
        <taxon>rosids</taxon>
        <taxon>fabids</taxon>
        <taxon>Fabales</taxon>
        <taxon>Fabaceae</taxon>
        <taxon>Papilionoideae</taxon>
        <taxon>50 kb inversion clade</taxon>
        <taxon>NPAAA clade</taxon>
        <taxon>Hologalegina</taxon>
        <taxon>IRL clade</taxon>
        <taxon>Trifolieae</taxon>
        <taxon>Trifolium</taxon>
    </lineage>
</organism>
<evidence type="ECO:0000313" key="2">
    <source>
        <dbReference type="Proteomes" id="UP000265520"/>
    </source>
</evidence>
<proteinExistence type="predicted"/>
<sequence>MKTGGQRVGSILDINNLLMLLRSSVIQIFHSNSFCTIHLEGRSRRKLARGSPRLQRTGGRP</sequence>
<reference evidence="1 2" key="1">
    <citation type="journal article" date="2018" name="Front. Plant Sci.">
        <title>Red Clover (Trifolium pratense) and Zigzag Clover (T. medium) - A Picture of Genomic Similarities and Differences.</title>
        <authorList>
            <person name="Dluhosova J."/>
            <person name="Istvanek J."/>
            <person name="Nedelnik J."/>
            <person name="Repkova J."/>
        </authorList>
    </citation>
    <scope>NUCLEOTIDE SEQUENCE [LARGE SCALE GENOMIC DNA]</scope>
    <source>
        <strain evidence="2">cv. 10/8</strain>
        <tissue evidence="1">Leaf</tissue>
    </source>
</reference>
<dbReference type="AlphaFoldDB" id="A0A392W2A4"/>